<organism evidence="1">
    <name type="scientific">marine sediment metagenome</name>
    <dbReference type="NCBI Taxonomy" id="412755"/>
    <lineage>
        <taxon>unclassified sequences</taxon>
        <taxon>metagenomes</taxon>
        <taxon>ecological metagenomes</taxon>
    </lineage>
</organism>
<protein>
    <submittedName>
        <fullName evidence="1">Uncharacterized protein</fullName>
    </submittedName>
</protein>
<feature type="non-terminal residue" evidence="1">
    <location>
        <position position="169"/>
    </location>
</feature>
<dbReference type="EMBL" id="BARW01034366">
    <property type="protein sequence ID" value="GAJ05642.1"/>
    <property type="molecule type" value="Genomic_DNA"/>
</dbReference>
<sequence length="169" mass="19379">MHTIIGHEFFHPRCKEFTELHQNETAMDVANKCKAAFPDLDPSTLYGQLQLGRKIKLTMFAWERALHELLCDMFCAALFGPAALLAMRAYASFSDPLCTPGPDNNFYPPWQYRFEIVWQKAIDKQALEKLLDGVSQHKQIQDIVDSFQNELSVFREQSALELTGGYDFV</sequence>
<accession>X1UPV5</accession>
<reference evidence="1" key="1">
    <citation type="journal article" date="2014" name="Front. Microbiol.">
        <title>High frequency of phylogenetically diverse reductive dehalogenase-homologous genes in deep subseafloor sedimentary metagenomes.</title>
        <authorList>
            <person name="Kawai M."/>
            <person name="Futagami T."/>
            <person name="Toyoda A."/>
            <person name="Takaki Y."/>
            <person name="Nishi S."/>
            <person name="Hori S."/>
            <person name="Arai W."/>
            <person name="Tsubouchi T."/>
            <person name="Morono Y."/>
            <person name="Uchiyama I."/>
            <person name="Ito T."/>
            <person name="Fujiyama A."/>
            <person name="Inagaki F."/>
            <person name="Takami H."/>
        </authorList>
    </citation>
    <scope>NUCLEOTIDE SEQUENCE</scope>
    <source>
        <strain evidence="1">Expedition CK06-06</strain>
    </source>
</reference>
<evidence type="ECO:0000313" key="1">
    <source>
        <dbReference type="EMBL" id="GAJ05642.1"/>
    </source>
</evidence>
<dbReference type="AlphaFoldDB" id="X1UPV5"/>
<proteinExistence type="predicted"/>
<gene>
    <name evidence="1" type="ORF">S12H4_53879</name>
</gene>
<name>X1UPV5_9ZZZZ</name>
<comment type="caution">
    <text evidence="1">The sequence shown here is derived from an EMBL/GenBank/DDBJ whole genome shotgun (WGS) entry which is preliminary data.</text>
</comment>